<dbReference type="GO" id="GO:1902670">
    <property type="term" value="F:carbon dioxide binding"/>
    <property type="evidence" value="ECO:0007669"/>
    <property type="project" value="TreeGrafter"/>
</dbReference>
<proteinExistence type="inferred from homology"/>
<dbReference type="PRINTS" id="PR00445">
    <property type="entry name" value="HUPFHYPC"/>
</dbReference>
<evidence type="ECO:0000256" key="2">
    <source>
        <dbReference type="SAM" id="Coils"/>
    </source>
</evidence>
<keyword evidence="4" id="KW-1185">Reference proteome</keyword>
<dbReference type="InterPro" id="IPR019812">
    <property type="entry name" value="Hydgase_assmbl_chp_CS"/>
</dbReference>
<dbReference type="EMBL" id="NXLW01000004">
    <property type="protein sequence ID" value="RDU72874.1"/>
    <property type="molecule type" value="Genomic_DNA"/>
</dbReference>
<dbReference type="Gene3D" id="2.30.30.140">
    <property type="match status" value="1"/>
</dbReference>
<dbReference type="RefSeq" id="WP_104763150.1">
    <property type="nucleotide sequence ID" value="NZ_FZPM01000014.1"/>
</dbReference>
<protein>
    <submittedName>
        <fullName evidence="3">HypC/HybG/HupF family hydrogenase formation chaperone</fullName>
    </submittedName>
</protein>
<dbReference type="GO" id="GO:0051604">
    <property type="term" value="P:protein maturation"/>
    <property type="evidence" value="ECO:0007669"/>
    <property type="project" value="TreeGrafter"/>
</dbReference>
<sequence>MCLAIPSQIVSINAENNTALLDTLGVQREASLDLMQDDVKIGDFVLLHVGYIMAKIDEEDAKESLKLYAQMIEALKEEEEELEILSHYRESHVDHASTRRNCE</sequence>
<accession>A0A3D8J7L3</accession>
<name>A0A3D8J7L3_9HELI</name>
<dbReference type="PANTHER" id="PTHR35177:SF2">
    <property type="entry name" value="HYDROGENASE MATURATION FACTOR HYBG"/>
    <property type="match status" value="1"/>
</dbReference>
<feature type="coiled-coil region" evidence="2">
    <location>
        <begin position="58"/>
        <end position="85"/>
    </location>
</feature>
<organism evidence="3 4">
    <name type="scientific">Helicobacter aurati</name>
    <dbReference type="NCBI Taxonomy" id="137778"/>
    <lineage>
        <taxon>Bacteria</taxon>
        <taxon>Pseudomonadati</taxon>
        <taxon>Campylobacterota</taxon>
        <taxon>Epsilonproteobacteria</taxon>
        <taxon>Campylobacterales</taxon>
        <taxon>Helicobacteraceae</taxon>
        <taxon>Helicobacter</taxon>
    </lineage>
</organism>
<dbReference type="InterPro" id="IPR001109">
    <property type="entry name" value="Hydrogenase_HupF/HypC"/>
</dbReference>
<comment type="similarity">
    <text evidence="1">Belongs to the HupF/HypC family.</text>
</comment>
<dbReference type="OrthoDB" id="9806017at2"/>
<dbReference type="SUPFAM" id="SSF159127">
    <property type="entry name" value="HupF/HypC-like"/>
    <property type="match status" value="1"/>
</dbReference>
<dbReference type="GO" id="GO:0005506">
    <property type="term" value="F:iron ion binding"/>
    <property type="evidence" value="ECO:0007669"/>
    <property type="project" value="TreeGrafter"/>
</dbReference>
<dbReference type="PANTHER" id="PTHR35177">
    <property type="entry name" value="HYDROGENASE MATURATION FACTOR HYBG"/>
    <property type="match status" value="1"/>
</dbReference>
<keyword evidence="2" id="KW-0175">Coiled coil</keyword>
<dbReference type="PROSITE" id="PS01097">
    <property type="entry name" value="HUPF_HYPC"/>
    <property type="match status" value="1"/>
</dbReference>
<dbReference type="AlphaFoldDB" id="A0A3D8J7L3"/>
<dbReference type="FunFam" id="2.30.30.140:FF:000022">
    <property type="entry name" value="Hydrogenase assembly chaperone HybG"/>
    <property type="match status" value="1"/>
</dbReference>
<comment type="caution">
    <text evidence="3">The sequence shown here is derived from an EMBL/GenBank/DDBJ whole genome shotgun (WGS) entry which is preliminary data.</text>
</comment>
<dbReference type="Proteomes" id="UP000256424">
    <property type="component" value="Unassembled WGS sequence"/>
</dbReference>
<gene>
    <name evidence="3" type="ORF">CQA66_03020</name>
</gene>
<dbReference type="Pfam" id="PF01455">
    <property type="entry name" value="HupF_HypC"/>
    <property type="match status" value="1"/>
</dbReference>
<evidence type="ECO:0000256" key="1">
    <source>
        <dbReference type="ARBA" id="ARBA00006018"/>
    </source>
</evidence>
<reference evidence="3 4" key="1">
    <citation type="submission" date="2018-04" db="EMBL/GenBank/DDBJ databases">
        <title>Novel Campyloabacter and Helicobacter Species and Strains.</title>
        <authorList>
            <person name="Mannion A.J."/>
            <person name="Shen Z."/>
            <person name="Fox J.G."/>
        </authorList>
    </citation>
    <scope>NUCLEOTIDE SEQUENCE [LARGE SCALE GENOMIC DNA]</scope>
    <source>
        <strain evidence="3 4">MIT 97-5075</strain>
    </source>
</reference>
<dbReference type="NCBIfam" id="TIGR00074">
    <property type="entry name" value="hypC_hupF"/>
    <property type="match status" value="1"/>
</dbReference>
<evidence type="ECO:0000313" key="3">
    <source>
        <dbReference type="EMBL" id="RDU72874.1"/>
    </source>
</evidence>
<evidence type="ECO:0000313" key="4">
    <source>
        <dbReference type="Proteomes" id="UP000256424"/>
    </source>
</evidence>